<accession>A0ABP0PLC7</accession>
<evidence type="ECO:0000313" key="2">
    <source>
        <dbReference type="EMBL" id="CAK9076428.1"/>
    </source>
</evidence>
<feature type="compositionally biased region" description="Low complexity" evidence="1">
    <location>
        <begin position="74"/>
        <end position="85"/>
    </location>
</feature>
<dbReference type="Proteomes" id="UP001642484">
    <property type="component" value="Unassembled WGS sequence"/>
</dbReference>
<organism evidence="2 3">
    <name type="scientific">Durusdinium trenchii</name>
    <dbReference type="NCBI Taxonomy" id="1381693"/>
    <lineage>
        <taxon>Eukaryota</taxon>
        <taxon>Sar</taxon>
        <taxon>Alveolata</taxon>
        <taxon>Dinophyceae</taxon>
        <taxon>Suessiales</taxon>
        <taxon>Symbiodiniaceae</taxon>
        <taxon>Durusdinium</taxon>
    </lineage>
</organism>
<reference evidence="2 3" key="1">
    <citation type="submission" date="2024-02" db="EMBL/GenBank/DDBJ databases">
        <authorList>
            <person name="Chen Y."/>
            <person name="Shah S."/>
            <person name="Dougan E. K."/>
            <person name="Thang M."/>
            <person name="Chan C."/>
        </authorList>
    </citation>
    <scope>NUCLEOTIDE SEQUENCE [LARGE SCALE GENOMIC DNA]</scope>
</reference>
<gene>
    <name evidence="2" type="ORF">CCMP2556_LOCUS37648</name>
</gene>
<feature type="region of interest" description="Disordered" evidence="1">
    <location>
        <begin position="60"/>
        <end position="99"/>
    </location>
</feature>
<name>A0ABP0PLC7_9DINO</name>
<comment type="caution">
    <text evidence="2">The sequence shown here is derived from an EMBL/GenBank/DDBJ whole genome shotgun (WGS) entry which is preliminary data.</text>
</comment>
<evidence type="ECO:0000256" key="1">
    <source>
        <dbReference type="SAM" id="MobiDB-lite"/>
    </source>
</evidence>
<dbReference type="EMBL" id="CAXAMN010023273">
    <property type="protein sequence ID" value="CAK9076428.1"/>
    <property type="molecule type" value="Genomic_DNA"/>
</dbReference>
<sequence length="99" mass="10465">MTCRMEAGQTAANTECSSKLCCILRTTKLLVVDLMDALPKSAWIGERMLLLVHDGPHGQPETGGFIEGSGNGISASATSGSWPSSNFGKAPTKQEAKPW</sequence>
<protein>
    <submittedName>
        <fullName evidence="2">Uncharacterized protein</fullName>
    </submittedName>
</protein>
<proteinExistence type="predicted"/>
<keyword evidence="3" id="KW-1185">Reference proteome</keyword>
<evidence type="ECO:0000313" key="3">
    <source>
        <dbReference type="Proteomes" id="UP001642484"/>
    </source>
</evidence>